<dbReference type="Gene3D" id="3.40.50.300">
    <property type="entry name" value="P-loop containing nucleotide triphosphate hydrolases"/>
    <property type="match status" value="1"/>
</dbReference>
<dbReference type="GO" id="GO:0005524">
    <property type="term" value="F:ATP binding"/>
    <property type="evidence" value="ECO:0007669"/>
    <property type="project" value="UniProtKB-KW"/>
</dbReference>
<evidence type="ECO:0000256" key="4">
    <source>
        <dbReference type="ARBA" id="ARBA00022821"/>
    </source>
</evidence>
<reference evidence="11 13" key="1">
    <citation type="journal article" date="2011" name="Nature">
        <title>The Medicago genome provides insight into the evolution of rhizobial symbioses.</title>
        <authorList>
            <person name="Young N.D."/>
            <person name="Debelle F."/>
            <person name="Oldroyd G.E."/>
            <person name="Geurts R."/>
            <person name="Cannon S.B."/>
            <person name="Udvardi M.K."/>
            <person name="Benedito V.A."/>
            <person name="Mayer K.F."/>
            <person name="Gouzy J."/>
            <person name="Schoof H."/>
            <person name="Van de Peer Y."/>
            <person name="Proost S."/>
            <person name="Cook D.R."/>
            <person name="Meyers B.C."/>
            <person name="Spannagl M."/>
            <person name="Cheung F."/>
            <person name="De Mita S."/>
            <person name="Krishnakumar V."/>
            <person name="Gundlach H."/>
            <person name="Zhou S."/>
            <person name="Mudge J."/>
            <person name="Bharti A.K."/>
            <person name="Murray J.D."/>
            <person name="Naoumkina M.A."/>
            <person name="Rosen B."/>
            <person name="Silverstein K.A."/>
            <person name="Tang H."/>
            <person name="Rombauts S."/>
            <person name="Zhao P.X."/>
            <person name="Zhou P."/>
            <person name="Barbe V."/>
            <person name="Bardou P."/>
            <person name="Bechner M."/>
            <person name="Bellec A."/>
            <person name="Berger A."/>
            <person name="Berges H."/>
            <person name="Bidwell S."/>
            <person name="Bisseling T."/>
            <person name="Choisne N."/>
            <person name="Couloux A."/>
            <person name="Denny R."/>
            <person name="Deshpande S."/>
            <person name="Dai X."/>
            <person name="Doyle J.J."/>
            <person name="Dudez A.M."/>
            <person name="Farmer A.D."/>
            <person name="Fouteau S."/>
            <person name="Franken C."/>
            <person name="Gibelin C."/>
            <person name="Gish J."/>
            <person name="Goldstein S."/>
            <person name="Gonzalez A.J."/>
            <person name="Green P.J."/>
            <person name="Hallab A."/>
            <person name="Hartog M."/>
            <person name="Hua A."/>
            <person name="Humphray S.J."/>
            <person name="Jeong D.H."/>
            <person name="Jing Y."/>
            <person name="Jocker A."/>
            <person name="Kenton S.M."/>
            <person name="Kim D.J."/>
            <person name="Klee K."/>
            <person name="Lai H."/>
            <person name="Lang C."/>
            <person name="Lin S."/>
            <person name="Macmil S.L."/>
            <person name="Magdelenat G."/>
            <person name="Matthews L."/>
            <person name="McCorrison J."/>
            <person name="Monaghan E.L."/>
            <person name="Mun J.H."/>
            <person name="Najar F.Z."/>
            <person name="Nicholson C."/>
            <person name="Noirot C."/>
            <person name="O'Bleness M."/>
            <person name="Paule C.R."/>
            <person name="Poulain J."/>
            <person name="Prion F."/>
            <person name="Qin B."/>
            <person name="Qu C."/>
            <person name="Retzel E.F."/>
            <person name="Riddle C."/>
            <person name="Sallet E."/>
            <person name="Samain S."/>
            <person name="Samson N."/>
            <person name="Sanders I."/>
            <person name="Saurat O."/>
            <person name="Scarpelli C."/>
            <person name="Schiex T."/>
            <person name="Segurens B."/>
            <person name="Severin A.J."/>
            <person name="Sherrier D.J."/>
            <person name="Shi R."/>
            <person name="Sims S."/>
            <person name="Singer S.R."/>
            <person name="Sinharoy S."/>
            <person name="Sterck L."/>
            <person name="Viollet A."/>
            <person name="Wang B.B."/>
            <person name="Wang K."/>
            <person name="Wang M."/>
            <person name="Wang X."/>
            <person name="Warfsmann J."/>
            <person name="Weissenbach J."/>
            <person name="White D.D."/>
            <person name="White J.D."/>
            <person name="Wiley G.B."/>
            <person name="Wincker P."/>
            <person name="Xing Y."/>
            <person name="Yang L."/>
            <person name="Yao Z."/>
            <person name="Ying F."/>
            <person name="Zhai J."/>
            <person name="Zhou L."/>
            <person name="Zuber A."/>
            <person name="Denarie J."/>
            <person name="Dixon R.A."/>
            <person name="May G.D."/>
            <person name="Schwartz D.C."/>
            <person name="Rogers J."/>
            <person name="Quetier F."/>
            <person name="Town C.D."/>
            <person name="Roe B.A."/>
        </authorList>
    </citation>
    <scope>NUCLEOTIDE SEQUENCE [LARGE SCALE GENOMIC DNA]</scope>
    <source>
        <strain evidence="11">A17</strain>
        <strain evidence="12 13">cv. Jemalong A17</strain>
    </source>
</reference>
<dbReference type="FunFam" id="3.40.50.300:FF:001091">
    <property type="entry name" value="Probable disease resistance protein At1g61300"/>
    <property type="match status" value="1"/>
</dbReference>
<dbReference type="PANTHER" id="PTHR36766">
    <property type="entry name" value="PLANT BROAD-SPECTRUM MILDEW RESISTANCE PROTEIN RPW8"/>
    <property type="match status" value="1"/>
</dbReference>
<dbReference type="GO" id="GO:0051707">
    <property type="term" value="P:response to other organism"/>
    <property type="evidence" value="ECO:0007669"/>
    <property type="project" value="UniProtKB-ARBA"/>
</dbReference>
<proteinExistence type="predicted"/>
<keyword evidence="4" id="KW-0611">Plant defense</keyword>
<protein>
    <submittedName>
        <fullName evidence="11">LRR and NB-ARC domain disease resistance protein</fullName>
    </submittedName>
</protein>
<dbReference type="InterPro" id="IPR056789">
    <property type="entry name" value="LRR_R13L1-DRL21"/>
</dbReference>
<evidence type="ECO:0000313" key="12">
    <source>
        <dbReference type="EnsemblPlants" id="AES68745"/>
    </source>
</evidence>
<dbReference type="Pfam" id="PF25019">
    <property type="entry name" value="LRR_R13L1-DRL21"/>
    <property type="match status" value="1"/>
</dbReference>
<evidence type="ECO:0000259" key="10">
    <source>
        <dbReference type="Pfam" id="PF25019"/>
    </source>
</evidence>
<dbReference type="InterPro" id="IPR002182">
    <property type="entry name" value="NB-ARC"/>
</dbReference>
<dbReference type="EnsemblPlants" id="AES68745">
    <property type="protein sequence ID" value="AES68745"/>
    <property type="gene ID" value="MTR_3g014390"/>
</dbReference>
<evidence type="ECO:0000256" key="6">
    <source>
        <dbReference type="SAM" id="Coils"/>
    </source>
</evidence>
<dbReference type="PaxDb" id="3880-AES68745"/>
<evidence type="ECO:0000256" key="3">
    <source>
        <dbReference type="ARBA" id="ARBA00022741"/>
    </source>
</evidence>
<dbReference type="FunFam" id="1.10.10.10:FF:000322">
    <property type="entry name" value="Probable disease resistance protein At1g63360"/>
    <property type="match status" value="1"/>
</dbReference>
<dbReference type="InterPro" id="IPR041118">
    <property type="entry name" value="Rx_N"/>
</dbReference>
<dbReference type="InterPro" id="IPR042197">
    <property type="entry name" value="Apaf_helical"/>
</dbReference>
<dbReference type="PRINTS" id="PR00364">
    <property type="entry name" value="DISEASERSIST"/>
</dbReference>
<keyword evidence="1" id="KW-0433">Leucine-rich repeat</keyword>
<dbReference type="SUPFAM" id="SSF52540">
    <property type="entry name" value="P-loop containing nucleoside triphosphate hydrolases"/>
    <property type="match status" value="1"/>
</dbReference>
<dbReference type="Gene3D" id="3.80.10.10">
    <property type="entry name" value="Ribonuclease Inhibitor"/>
    <property type="match status" value="2"/>
</dbReference>
<sequence length="1354" mass="153336">MATIVGEGILSASVKLLLQKIVSGEFINFFRNMKLDVPLLDKLKITLLSLQAVLNDAEEKQIANSAVKEWLNMLQDAVFEAEDLFDEINTESLRCRVEAEYETQSAKVLKKLSSRFKRFNRKMNSKLQKLLERLEHLRNQNHGLKEGVSNSVWHGTPTSSVVGDESAIYGRDDDRKKLKEFLLAEDVGDGRSKIGVISIVGMGGLGKTTLAKLLYNDHDVKQKFEVRGWAHVSKDLNVVTVTKTLLESVTSEKTTANELNILQVKLQQSLRNKSFLLVLDDIWYGRYVGWNSMNDIFNVGAIGSKIIITTRDERVALPMQTFLYVHHVRSLETEDCWNILASHAFVERNYQQQPDLEKIGREIAKKCDGIRLAAIALRGLLRTKLSQDYWNDVLKSSIWELTNDEVQPSLLLSYRYLPAPLKGCFAYCSIFSKNSILKKKMVVQLWIAEGLVPQPQSEKSWEKVAEEYFDELVSRCLIRQRSIDDLEVSFEMHDLINDLATIVSSPYCIRLEEHKPHERVRHLSYNRGIYDSYDKFDKLDDLKGLRTFLSLPLQEVQWLYYSVSGKLVCDLLPQMKQLHALSLLKYSNIIKLPKSIGSLIYLRYLNLSDTMIGRLPSETCKLYNLQTLLLTNCWNLTNLPKDMGKLVSLRHLDIRGTQLKEMPVQLSKLENLQTLSSFVVSKQDIGLKIADLGKYFHLQGRLSISQLQNVTDPSHAFQANLEMKKQMDELVLGWSDDTPSNSQIQSAVFEQLRPSTNLKSLTIFGYGGNSFPNWLGCSLFDNIVYLRIAGCENCSRLPPLGQLGNLKKLFLGNLKSVKSVGSEFYGRDCPSFQPFPLLETLRFHTMLEWEEWTLTGGTSTKFPRLTQLSLIRCPKLKGNIPLGQLGNLKELIIVGMKSVKTLGTEFYGSSSSPLIQPFLSLETLRFEDMQEWEEWKLIGGTLTEFPSLTRLSLYKCPKLKGSIPGNLPRHTSLSVKCCPELEGIALDNLPSLSELELEECPLLMEPIHSDDNSNIIITSTSSIVFNTLRKITFINIPSLTSFPRDGLSKTLQSLSICDCENLEFLPYESFRNNKSLENLSISSSCNSMTSFTLCSLPSIVIPEDVLQQNFLFLRTINIYECDELESISFGGFPIANLIDLSVDKCKKLCSLPKSINALASLQEMFMRDLPNLQSFSMDDLPISLKELIVYNVGMILWNTTWELHTSLSVLGILGADNVKALMKMDAPRLPASLVSLYIHNFGDITFLDGKWLQHLTSLQKLFINDAPKLMSFPEEGLPSSLQELHITDCPLLEASLLKKRGKERDRAIRIGNIRGSVLDLNNVLVDSKTEEIIGKKIPKQEWGKSDSKFRAEAK</sequence>
<reference evidence="12" key="3">
    <citation type="submission" date="2015-04" db="UniProtKB">
        <authorList>
            <consortium name="EnsemblPlants"/>
        </authorList>
    </citation>
    <scope>IDENTIFICATION</scope>
    <source>
        <strain evidence="12">cv. Jemalong A17</strain>
    </source>
</reference>
<dbReference type="InterPro" id="IPR027417">
    <property type="entry name" value="P-loop_NTPase"/>
</dbReference>
<dbReference type="Pfam" id="PF00931">
    <property type="entry name" value="NB-ARC"/>
    <property type="match status" value="1"/>
</dbReference>
<dbReference type="Gene3D" id="1.10.10.10">
    <property type="entry name" value="Winged helix-like DNA-binding domain superfamily/Winged helix DNA-binding domain"/>
    <property type="match status" value="1"/>
</dbReference>
<dbReference type="Pfam" id="PF18052">
    <property type="entry name" value="Rx_N"/>
    <property type="match status" value="1"/>
</dbReference>
<evidence type="ECO:0000256" key="1">
    <source>
        <dbReference type="ARBA" id="ARBA00022614"/>
    </source>
</evidence>
<keyword evidence="2" id="KW-0677">Repeat</keyword>
<feature type="domain" description="Disease resistance N-terminal" evidence="8">
    <location>
        <begin position="40"/>
        <end position="104"/>
    </location>
</feature>
<feature type="domain" description="NB-ARC" evidence="7">
    <location>
        <begin position="176"/>
        <end position="346"/>
    </location>
</feature>
<feature type="domain" description="R13L1/DRL21-like LRR repeat region" evidence="10">
    <location>
        <begin position="690"/>
        <end position="813"/>
    </location>
</feature>
<dbReference type="Pfam" id="PF23559">
    <property type="entry name" value="WHD_DRP"/>
    <property type="match status" value="1"/>
</dbReference>
<dbReference type="InterPro" id="IPR032675">
    <property type="entry name" value="LRR_dom_sf"/>
</dbReference>
<gene>
    <name evidence="11" type="ordered locus">MTR_3g014390</name>
</gene>
<dbReference type="PANTHER" id="PTHR36766:SF40">
    <property type="entry name" value="DISEASE RESISTANCE PROTEIN RGA3"/>
    <property type="match status" value="1"/>
</dbReference>
<dbReference type="Gene3D" id="1.20.5.4130">
    <property type="match status" value="1"/>
</dbReference>
<evidence type="ECO:0000256" key="5">
    <source>
        <dbReference type="ARBA" id="ARBA00022840"/>
    </source>
</evidence>
<keyword evidence="3" id="KW-0547">Nucleotide-binding</keyword>
<feature type="coiled-coil region" evidence="6">
    <location>
        <begin position="120"/>
        <end position="147"/>
    </location>
</feature>
<dbReference type="InterPro" id="IPR058922">
    <property type="entry name" value="WHD_DRP"/>
</dbReference>
<name>G7J0I4_MEDTR</name>
<dbReference type="InterPro" id="IPR036388">
    <property type="entry name" value="WH-like_DNA-bd_sf"/>
</dbReference>
<evidence type="ECO:0000256" key="2">
    <source>
        <dbReference type="ARBA" id="ARBA00022737"/>
    </source>
</evidence>
<dbReference type="Gene3D" id="1.10.8.430">
    <property type="entry name" value="Helical domain of apoptotic protease-activating factors"/>
    <property type="match status" value="1"/>
</dbReference>
<evidence type="ECO:0000313" key="11">
    <source>
        <dbReference type="EMBL" id="AES68745.2"/>
    </source>
</evidence>
<evidence type="ECO:0000259" key="7">
    <source>
        <dbReference type="Pfam" id="PF00931"/>
    </source>
</evidence>
<evidence type="ECO:0000313" key="13">
    <source>
        <dbReference type="Proteomes" id="UP000002051"/>
    </source>
</evidence>
<organism evidence="11 13">
    <name type="scientific">Medicago truncatula</name>
    <name type="common">Barrel medic</name>
    <name type="synonym">Medicago tribuloides</name>
    <dbReference type="NCBI Taxonomy" id="3880"/>
    <lineage>
        <taxon>Eukaryota</taxon>
        <taxon>Viridiplantae</taxon>
        <taxon>Streptophyta</taxon>
        <taxon>Embryophyta</taxon>
        <taxon>Tracheophyta</taxon>
        <taxon>Spermatophyta</taxon>
        <taxon>Magnoliopsida</taxon>
        <taxon>eudicotyledons</taxon>
        <taxon>Gunneridae</taxon>
        <taxon>Pentapetalae</taxon>
        <taxon>rosids</taxon>
        <taxon>fabids</taxon>
        <taxon>Fabales</taxon>
        <taxon>Fabaceae</taxon>
        <taxon>Papilionoideae</taxon>
        <taxon>50 kb inversion clade</taxon>
        <taxon>NPAAA clade</taxon>
        <taxon>Hologalegina</taxon>
        <taxon>IRL clade</taxon>
        <taxon>Trifolieae</taxon>
        <taxon>Medicago</taxon>
    </lineage>
</organism>
<feature type="domain" description="Disease resistance protein winged helix" evidence="9">
    <location>
        <begin position="430"/>
        <end position="500"/>
    </location>
</feature>
<keyword evidence="13" id="KW-1185">Reference proteome</keyword>
<keyword evidence="6" id="KW-0175">Coiled coil</keyword>
<evidence type="ECO:0000259" key="8">
    <source>
        <dbReference type="Pfam" id="PF18052"/>
    </source>
</evidence>
<dbReference type="GO" id="GO:0043531">
    <property type="term" value="F:ADP binding"/>
    <property type="evidence" value="ECO:0007669"/>
    <property type="project" value="InterPro"/>
</dbReference>
<reference evidence="11 13" key="2">
    <citation type="journal article" date="2014" name="BMC Genomics">
        <title>An improved genome release (version Mt4.0) for the model legume Medicago truncatula.</title>
        <authorList>
            <person name="Tang H."/>
            <person name="Krishnakumar V."/>
            <person name="Bidwell S."/>
            <person name="Rosen B."/>
            <person name="Chan A."/>
            <person name="Zhou S."/>
            <person name="Gentzbittel L."/>
            <person name="Childs K.L."/>
            <person name="Yandell M."/>
            <person name="Gundlach H."/>
            <person name="Mayer K.F."/>
            <person name="Schwartz D.C."/>
            <person name="Town C.D."/>
        </authorList>
    </citation>
    <scope>GENOME REANNOTATION</scope>
    <source>
        <strain evidence="12 13">cv. Jemalong A17</strain>
    </source>
</reference>
<evidence type="ECO:0000259" key="9">
    <source>
        <dbReference type="Pfam" id="PF23559"/>
    </source>
</evidence>
<dbReference type="GO" id="GO:0006952">
    <property type="term" value="P:defense response"/>
    <property type="evidence" value="ECO:0007669"/>
    <property type="project" value="UniProtKB-KW"/>
</dbReference>
<keyword evidence="5" id="KW-0067">ATP-binding</keyword>
<accession>G7J0I4</accession>
<dbReference type="HOGENOM" id="CLU_000837_8_8_1"/>
<dbReference type="SUPFAM" id="SSF52058">
    <property type="entry name" value="L domain-like"/>
    <property type="match status" value="2"/>
</dbReference>
<dbReference type="eggNOG" id="KOG4658">
    <property type="taxonomic scope" value="Eukaryota"/>
</dbReference>
<accession>A0A0C3VBK1</accession>
<dbReference type="Proteomes" id="UP000002051">
    <property type="component" value="Chromosome 3"/>
</dbReference>
<dbReference type="EMBL" id="CM001219">
    <property type="protein sequence ID" value="AES68745.2"/>
    <property type="molecule type" value="Genomic_DNA"/>
</dbReference>